<keyword evidence="3" id="KW-1185">Reference proteome</keyword>
<sequence>MADHELIDESEREKFAGTSAVSDRHDRDGDGVDDREEATADSHRSTDGVLDNDYQRGRSDQALEDEHNRPARFNREGDDVAAESASTRERSEQRF</sequence>
<comment type="caution">
    <text evidence="2">The sequence shown here is derived from an EMBL/GenBank/DDBJ whole genome shotgun (WGS) entry which is preliminary data.</text>
</comment>
<feature type="compositionally biased region" description="Basic and acidic residues" evidence="1">
    <location>
        <begin position="86"/>
        <end position="95"/>
    </location>
</feature>
<organism evidence="2 3">
    <name type="scientific">Solirubrobacter phytolaccae</name>
    <dbReference type="NCBI Taxonomy" id="1404360"/>
    <lineage>
        <taxon>Bacteria</taxon>
        <taxon>Bacillati</taxon>
        <taxon>Actinomycetota</taxon>
        <taxon>Thermoleophilia</taxon>
        <taxon>Solirubrobacterales</taxon>
        <taxon>Solirubrobacteraceae</taxon>
        <taxon>Solirubrobacter</taxon>
    </lineage>
</organism>
<dbReference type="Proteomes" id="UP001147653">
    <property type="component" value="Unassembled WGS sequence"/>
</dbReference>
<evidence type="ECO:0000313" key="2">
    <source>
        <dbReference type="EMBL" id="MDA0180562.1"/>
    </source>
</evidence>
<evidence type="ECO:0000256" key="1">
    <source>
        <dbReference type="SAM" id="MobiDB-lite"/>
    </source>
</evidence>
<protein>
    <submittedName>
        <fullName evidence="2">Uncharacterized protein</fullName>
    </submittedName>
</protein>
<proteinExistence type="predicted"/>
<dbReference type="AlphaFoldDB" id="A0A9X3N964"/>
<dbReference type="EMBL" id="JAPDDP010000014">
    <property type="protein sequence ID" value="MDA0180562.1"/>
    <property type="molecule type" value="Genomic_DNA"/>
</dbReference>
<dbReference type="RefSeq" id="WP_270024877.1">
    <property type="nucleotide sequence ID" value="NZ_JAPDDP010000014.1"/>
</dbReference>
<feature type="compositionally biased region" description="Basic and acidic residues" evidence="1">
    <location>
        <begin position="1"/>
        <end position="15"/>
    </location>
</feature>
<feature type="region of interest" description="Disordered" evidence="1">
    <location>
        <begin position="1"/>
        <end position="95"/>
    </location>
</feature>
<reference evidence="2" key="1">
    <citation type="submission" date="2022-10" db="EMBL/GenBank/DDBJ databases">
        <title>The WGS of Solirubrobacter phytolaccae KCTC 29190.</title>
        <authorList>
            <person name="Jiang Z."/>
        </authorList>
    </citation>
    <scope>NUCLEOTIDE SEQUENCE</scope>
    <source>
        <strain evidence="2">KCTC 29190</strain>
    </source>
</reference>
<feature type="compositionally biased region" description="Basic and acidic residues" evidence="1">
    <location>
        <begin position="22"/>
        <end position="46"/>
    </location>
</feature>
<name>A0A9X3N964_9ACTN</name>
<evidence type="ECO:0000313" key="3">
    <source>
        <dbReference type="Proteomes" id="UP001147653"/>
    </source>
</evidence>
<gene>
    <name evidence="2" type="ORF">OJ997_09680</name>
</gene>
<feature type="compositionally biased region" description="Basic and acidic residues" evidence="1">
    <location>
        <begin position="53"/>
        <end position="78"/>
    </location>
</feature>
<accession>A0A9X3N964</accession>